<dbReference type="CDD" id="cd07822">
    <property type="entry name" value="SRPBCC_4"/>
    <property type="match status" value="1"/>
</dbReference>
<evidence type="ECO:0000313" key="1">
    <source>
        <dbReference type="EMBL" id="MBB3048757.1"/>
    </source>
</evidence>
<dbReference type="Pfam" id="PF10604">
    <property type="entry name" value="Polyketide_cyc2"/>
    <property type="match status" value="1"/>
</dbReference>
<name>A0A7W4W794_9GAMM</name>
<sequence length="150" mass="17016">MPINIQYSHEINASPEQVWAVLADLDAYPQWNTFVEQCQSTLKVGDPIFMRVRVLPFMAQPQKEFIFEHEPGKLLSYGIKPAPLGAMKSYRSHTIAPLADGRTRYESKFELSGWFSPVVGLLLARFLRDGFRRMSQGIKDEAERRAAAAA</sequence>
<dbReference type="Proteomes" id="UP000537130">
    <property type="component" value="Unassembled WGS sequence"/>
</dbReference>
<evidence type="ECO:0000313" key="2">
    <source>
        <dbReference type="Proteomes" id="UP000537130"/>
    </source>
</evidence>
<dbReference type="AlphaFoldDB" id="A0A7W4W794"/>
<dbReference type="InterPro" id="IPR019587">
    <property type="entry name" value="Polyketide_cyclase/dehydratase"/>
</dbReference>
<keyword evidence="2" id="KW-1185">Reference proteome</keyword>
<proteinExistence type="predicted"/>
<accession>A0A7W4W794</accession>
<comment type="caution">
    <text evidence="1">The sequence shown here is derived from an EMBL/GenBank/DDBJ whole genome shotgun (WGS) entry which is preliminary data.</text>
</comment>
<dbReference type="RefSeq" id="WP_183411523.1">
    <property type="nucleotide sequence ID" value="NZ_JACHWY010000003.1"/>
</dbReference>
<dbReference type="Gene3D" id="3.30.530.20">
    <property type="match status" value="1"/>
</dbReference>
<reference evidence="1 2" key="1">
    <citation type="submission" date="2020-08" db="EMBL/GenBank/DDBJ databases">
        <title>Genomic Encyclopedia of Type Strains, Phase III (KMG-III): the genomes of soil and plant-associated and newly described type strains.</title>
        <authorList>
            <person name="Whitman W."/>
        </authorList>
    </citation>
    <scope>NUCLEOTIDE SEQUENCE [LARGE SCALE GENOMIC DNA]</scope>
    <source>
        <strain evidence="1 2">CECT 8654</strain>
    </source>
</reference>
<protein>
    <submittedName>
        <fullName evidence="1">Uncharacterized protein YndB with AHSA1/START domain</fullName>
    </submittedName>
</protein>
<organism evidence="1 2">
    <name type="scientific">Litorivivens lipolytica</name>
    <dbReference type="NCBI Taxonomy" id="1524264"/>
    <lineage>
        <taxon>Bacteria</taxon>
        <taxon>Pseudomonadati</taxon>
        <taxon>Pseudomonadota</taxon>
        <taxon>Gammaproteobacteria</taxon>
        <taxon>Litorivivens</taxon>
    </lineage>
</organism>
<gene>
    <name evidence="1" type="ORF">FHR99_003031</name>
</gene>
<dbReference type="EMBL" id="JACHWY010000003">
    <property type="protein sequence ID" value="MBB3048757.1"/>
    <property type="molecule type" value="Genomic_DNA"/>
</dbReference>
<dbReference type="SUPFAM" id="SSF55961">
    <property type="entry name" value="Bet v1-like"/>
    <property type="match status" value="1"/>
</dbReference>
<dbReference type="InterPro" id="IPR023393">
    <property type="entry name" value="START-like_dom_sf"/>
</dbReference>